<feature type="compositionally biased region" description="Basic residues" evidence="1">
    <location>
        <begin position="744"/>
        <end position="754"/>
    </location>
</feature>
<organism evidence="3 4">
    <name type="scientific">Stylonychia lemnae</name>
    <name type="common">Ciliate</name>
    <dbReference type="NCBI Taxonomy" id="5949"/>
    <lineage>
        <taxon>Eukaryota</taxon>
        <taxon>Sar</taxon>
        <taxon>Alveolata</taxon>
        <taxon>Ciliophora</taxon>
        <taxon>Intramacronucleata</taxon>
        <taxon>Spirotrichea</taxon>
        <taxon>Stichotrichia</taxon>
        <taxon>Sporadotrichida</taxon>
        <taxon>Oxytrichidae</taxon>
        <taxon>Stylonychinae</taxon>
        <taxon>Stylonychia</taxon>
    </lineage>
</organism>
<accession>A0A078AWH4</accession>
<feature type="compositionally biased region" description="Low complexity" evidence="1">
    <location>
        <begin position="357"/>
        <end position="371"/>
    </location>
</feature>
<dbReference type="GO" id="GO:0031123">
    <property type="term" value="P:RNA 3'-end processing"/>
    <property type="evidence" value="ECO:0007669"/>
    <property type="project" value="TreeGrafter"/>
</dbReference>
<proteinExistence type="predicted"/>
<dbReference type="Proteomes" id="UP000039865">
    <property type="component" value="Unassembled WGS sequence"/>
</dbReference>
<reference evidence="3 4" key="1">
    <citation type="submission" date="2014-06" db="EMBL/GenBank/DDBJ databases">
        <authorList>
            <person name="Swart Estienne"/>
        </authorList>
    </citation>
    <scope>NUCLEOTIDE SEQUENCE [LARGE SCALE GENOMIC DNA]</scope>
    <source>
        <strain evidence="3 4">130c</strain>
    </source>
</reference>
<dbReference type="InterPro" id="IPR043519">
    <property type="entry name" value="NT_sf"/>
</dbReference>
<dbReference type="SUPFAM" id="SSF81301">
    <property type="entry name" value="Nucleotidyltransferase"/>
    <property type="match status" value="1"/>
</dbReference>
<feature type="compositionally biased region" description="Basic residues" evidence="1">
    <location>
        <begin position="342"/>
        <end position="352"/>
    </location>
</feature>
<dbReference type="GO" id="GO:0043634">
    <property type="term" value="P:polyadenylation-dependent ncRNA catabolic process"/>
    <property type="evidence" value="ECO:0007669"/>
    <property type="project" value="TreeGrafter"/>
</dbReference>
<dbReference type="InterPro" id="IPR045862">
    <property type="entry name" value="Trf4-like"/>
</dbReference>
<sequence length="1242" mass="144620">MQMQVSEEKPSSNLIIKMPPIQYSPFIETSQQLSFPDQFNQVEMAYGDRDRFTDQLNGVPDNKDFKLNNNKSLPTQNQESSCPPQSFNMEGSLFFRLKHPSLQNHSLITGPALNDNLKRTLTSLITQQRIPTIQEWFSFLSPEDKHLSLSLVNQRIVDHLIKMILKIRNKGQGLFKLEQIKRIPRFRKIYLEYSIAGVEQILQFHPGQYSNYQTFNILRQIGYFEQDKSQKLVTLLLKENQLIDQSNKLYEIIFQLKANYYQDPNMSREQIFLVLKSSHCLSATILLALFENQDASYFTSELCLTSINKVDSDLFDVERDFINLVVEQFKGSLILNQRTLKNQKKKNKRKQKKLDAKNQQQQQKQQQDGQQASCIRKQSQSHIPVTERIKKAQINELNKDEINNLLEDIINEIEENKDETKLKDNKEDKDHSQCYDVFSEDNFNLFQLLEMNTDLHEVEQTQGRERIDRLEKISAFSDSTEDILGNFSSETFKNQLKSPQASTNTEIELTMRKNLFSSDAGDSSIQLQKQFSDFYMKDSSHQNIDNINQTKTKESLDNIAIDVSISNENITKQDESMRNPSSKRIQLQLPASPSRQDVLQEEKTFQIIRSSQNFQQEQQTIRQNQRNKKKKKRKAQGAGSQNYNLSQQQKQMNSFIRGIHNHYEQDDYDDYGQEEADYQDQFSLQKGQLEEQKQRPIYVKKGNNGNQGSPTDETIELTKSQSTSLKYQELINQQNFFTPIDNQKKKKSFTKAKKTTNSGWEKNNKKKSGKSKNTSQQQNHQHSKQSSYDQQAYNQNMGQLQSRSLSMYDSPYHPIDPIGFINGQIDIDDIKQLLQKNIIQDIIAQQQQQNQLSMQRAYSEQYVYNQRQDQNEADDEYDEEDKEQRTIEQFFDMLESQMIMFQKSVEKKLESVRKEREEAIKIIRRIVEGLYQQERNSVTIKQYGSMASNLAIDSSDVDLAVVGLEFCGNKDTQIYHMRRLIEQIQLHMKKYTKIQFIDQATVPVIKLEIDLAYIAKNLERNQKNDFAVGGAQRNIIDESMRKLGVDITFDDTKPKQHFYGQFVENNSRINLGVRCINFIKESCKNQSGLQTIVLVLKKLLQINNLNQTFTGGLNSYSIVLMTSAYLQQFEGVSQMSMNLMEFFNFYGSFYDPKNTIISSHVAPHFIKSQHILNEHMIIIDPLDSGNNPSKGAYQISKIQEIFKVAHSILSECLNLFKHDQREIDIMQLLMRRTESLNTFGII</sequence>
<feature type="region of interest" description="Disordered" evidence="1">
    <location>
        <begin position="610"/>
        <end position="647"/>
    </location>
</feature>
<feature type="compositionally biased region" description="Polar residues" evidence="1">
    <location>
        <begin position="703"/>
        <end position="713"/>
    </location>
</feature>
<feature type="region of interest" description="Disordered" evidence="1">
    <location>
        <begin position="738"/>
        <end position="789"/>
    </location>
</feature>
<protein>
    <recommendedName>
        <fullName evidence="2">Poly(A) RNA polymerase mitochondrial-like central palm domain-containing protein</fullName>
    </recommendedName>
</protein>
<dbReference type="InParanoid" id="A0A078AWH4"/>
<feature type="domain" description="Poly(A) RNA polymerase mitochondrial-like central palm" evidence="2">
    <location>
        <begin position="914"/>
        <end position="1020"/>
    </location>
</feature>
<evidence type="ECO:0000313" key="3">
    <source>
        <dbReference type="EMBL" id="CDW85158.1"/>
    </source>
</evidence>
<dbReference type="GO" id="GO:0003729">
    <property type="term" value="F:mRNA binding"/>
    <property type="evidence" value="ECO:0007669"/>
    <property type="project" value="TreeGrafter"/>
</dbReference>
<feature type="compositionally biased region" description="Polar residues" evidence="1">
    <location>
        <begin position="67"/>
        <end position="84"/>
    </location>
</feature>
<dbReference type="EMBL" id="CCKQ01013492">
    <property type="protein sequence ID" value="CDW85158.1"/>
    <property type="molecule type" value="Genomic_DNA"/>
</dbReference>
<feature type="compositionally biased region" description="Low complexity" evidence="1">
    <location>
        <begin position="612"/>
        <end position="624"/>
    </location>
</feature>
<dbReference type="AlphaFoldDB" id="A0A078AWH4"/>
<feature type="compositionally biased region" description="Low complexity" evidence="1">
    <location>
        <begin position="771"/>
        <end position="787"/>
    </location>
</feature>
<feature type="region of interest" description="Disordered" evidence="1">
    <location>
        <begin position="342"/>
        <end position="379"/>
    </location>
</feature>
<dbReference type="Gene3D" id="1.10.1410.10">
    <property type="match status" value="1"/>
</dbReference>
<dbReference type="Pfam" id="PF22600">
    <property type="entry name" value="MTPAP-like_central"/>
    <property type="match status" value="1"/>
</dbReference>
<dbReference type="SUPFAM" id="SSF81631">
    <property type="entry name" value="PAP/OAS1 substrate-binding domain"/>
    <property type="match status" value="1"/>
</dbReference>
<evidence type="ECO:0000256" key="1">
    <source>
        <dbReference type="SAM" id="MobiDB-lite"/>
    </source>
</evidence>
<feature type="region of interest" description="Disordered" evidence="1">
    <location>
        <begin position="59"/>
        <end position="84"/>
    </location>
</feature>
<feature type="region of interest" description="Disordered" evidence="1">
    <location>
        <begin position="687"/>
        <end position="713"/>
    </location>
</feature>
<feature type="compositionally biased region" description="Polar residues" evidence="1">
    <location>
        <begin position="638"/>
        <end position="647"/>
    </location>
</feature>
<gene>
    <name evidence="3" type="primary">Contig8137.g8680</name>
    <name evidence="3" type="ORF">STYLEM_14229</name>
</gene>
<dbReference type="InterPro" id="IPR054708">
    <property type="entry name" value="MTPAP-like_central"/>
</dbReference>
<evidence type="ECO:0000313" key="4">
    <source>
        <dbReference type="Proteomes" id="UP000039865"/>
    </source>
</evidence>
<dbReference type="OrthoDB" id="285216at2759"/>
<dbReference type="GO" id="GO:0005730">
    <property type="term" value="C:nucleolus"/>
    <property type="evidence" value="ECO:0007669"/>
    <property type="project" value="TreeGrafter"/>
</dbReference>
<dbReference type="GO" id="GO:1990817">
    <property type="term" value="F:poly(A) RNA polymerase activity"/>
    <property type="evidence" value="ECO:0007669"/>
    <property type="project" value="InterPro"/>
</dbReference>
<dbReference type="Gene3D" id="3.30.460.10">
    <property type="entry name" value="Beta Polymerase, domain 2"/>
    <property type="match status" value="1"/>
</dbReference>
<keyword evidence="4" id="KW-1185">Reference proteome</keyword>
<evidence type="ECO:0000259" key="2">
    <source>
        <dbReference type="Pfam" id="PF22600"/>
    </source>
</evidence>
<name>A0A078AWH4_STYLE</name>
<feature type="compositionally biased region" description="Basic residues" evidence="1">
    <location>
        <begin position="625"/>
        <end position="635"/>
    </location>
</feature>
<dbReference type="GO" id="GO:0031499">
    <property type="term" value="C:TRAMP complex"/>
    <property type="evidence" value="ECO:0007669"/>
    <property type="project" value="TreeGrafter"/>
</dbReference>
<dbReference type="PANTHER" id="PTHR23092">
    <property type="entry name" value="POLY(A) RNA POLYMERASE"/>
    <property type="match status" value="1"/>
</dbReference>
<dbReference type="PANTHER" id="PTHR23092:SF15">
    <property type="entry name" value="INACTIVE NON-CANONICAL POLY(A) RNA POLYMERASE PROTEIN TRF4-2-RELATED"/>
    <property type="match status" value="1"/>
</dbReference>